<dbReference type="EMBL" id="BTRK01000005">
    <property type="protein sequence ID" value="GMR51894.1"/>
    <property type="molecule type" value="Genomic_DNA"/>
</dbReference>
<reference evidence="2" key="1">
    <citation type="submission" date="2022-10" db="EMBL/GenBank/DDBJ databases">
        <title>Genome assembly of Pristionchus species.</title>
        <authorList>
            <person name="Yoshida K."/>
            <person name="Sommer R.J."/>
        </authorList>
    </citation>
    <scope>NUCLEOTIDE SEQUENCE [LARGE SCALE GENOMIC DNA]</scope>
    <source>
        <strain evidence="2">RS5460</strain>
    </source>
</reference>
<organism evidence="1 2">
    <name type="scientific">Pristionchus mayeri</name>
    <dbReference type="NCBI Taxonomy" id="1317129"/>
    <lineage>
        <taxon>Eukaryota</taxon>
        <taxon>Metazoa</taxon>
        <taxon>Ecdysozoa</taxon>
        <taxon>Nematoda</taxon>
        <taxon>Chromadorea</taxon>
        <taxon>Rhabditida</taxon>
        <taxon>Rhabditina</taxon>
        <taxon>Diplogasteromorpha</taxon>
        <taxon>Diplogasteroidea</taxon>
        <taxon>Neodiplogasteridae</taxon>
        <taxon>Pristionchus</taxon>
    </lineage>
</organism>
<sequence>HGETDQLPGTLFEVMSDCWSTLPSDRPTFTLLRRRLGELLEDVHRDHYLKLDAKSASYNVEDHAAKCVP</sequence>
<name>A0AAN5CXH0_9BILA</name>
<evidence type="ECO:0000313" key="2">
    <source>
        <dbReference type="Proteomes" id="UP001328107"/>
    </source>
</evidence>
<keyword evidence="2" id="KW-1185">Reference proteome</keyword>
<comment type="caution">
    <text evidence="1">The sequence shown here is derived from an EMBL/GenBank/DDBJ whole genome shotgun (WGS) entry which is preliminary data.</text>
</comment>
<evidence type="ECO:0008006" key="3">
    <source>
        <dbReference type="Google" id="ProtNLM"/>
    </source>
</evidence>
<proteinExistence type="predicted"/>
<dbReference type="AlphaFoldDB" id="A0AAN5CXH0"/>
<protein>
    <recommendedName>
        <fullName evidence="3">Serine-threonine/tyrosine-protein kinase catalytic domain-containing protein</fullName>
    </recommendedName>
</protein>
<accession>A0AAN5CXH0</accession>
<dbReference type="Proteomes" id="UP001328107">
    <property type="component" value="Unassembled WGS sequence"/>
</dbReference>
<feature type="non-terminal residue" evidence="1">
    <location>
        <position position="1"/>
    </location>
</feature>
<gene>
    <name evidence="1" type="ORF">PMAYCL1PPCAC_22089</name>
</gene>
<evidence type="ECO:0000313" key="1">
    <source>
        <dbReference type="EMBL" id="GMR51894.1"/>
    </source>
</evidence>